<dbReference type="PANTHER" id="PTHR22930">
    <property type="match status" value="1"/>
</dbReference>
<dbReference type="AlphaFoldDB" id="A0A803LJG9"/>
<comment type="similarity">
    <text evidence="3">Belongs to the HARBI1 family.</text>
</comment>
<comment type="cofactor">
    <cofactor evidence="1">
        <name>a divalent metal cation</name>
        <dbReference type="ChEBI" id="CHEBI:60240"/>
    </cofactor>
</comment>
<evidence type="ECO:0000256" key="2">
    <source>
        <dbReference type="ARBA" id="ARBA00004123"/>
    </source>
</evidence>
<evidence type="ECO:0000256" key="4">
    <source>
        <dbReference type="ARBA" id="ARBA00022722"/>
    </source>
</evidence>
<evidence type="ECO:0000256" key="7">
    <source>
        <dbReference type="ARBA" id="ARBA00023242"/>
    </source>
</evidence>
<reference evidence="9" key="2">
    <citation type="submission" date="2021-03" db="UniProtKB">
        <authorList>
            <consortium name="EnsemblPlants"/>
        </authorList>
    </citation>
    <scope>IDENTIFICATION</scope>
</reference>
<dbReference type="InterPro" id="IPR045249">
    <property type="entry name" value="HARBI1-like"/>
</dbReference>
<name>A0A803LJG9_CHEQI</name>
<evidence type="ECO:0000256" key="6">
    <source>
        <dbReference type="ARBA" id="ARBA00022801"/>
    </source>
</evidence>
<keyword evidence="4" id="KW-0540">Nuclease</keyword>
<keyword evidence="10" id="KW-1185">Reference proteome</keyword>
<evidence type="ECO:0000313" key="9">
    <source>
        <dbReference type="EnsemblPlants" id="AUR62014116-RA:cds"/>
    </source>
</evidence>
<dbReference type="EnsemblPlants" id="AUR62014116-RA">
    <property type="protein sequence ID" value="AUR62014116-RA:cds"/>
    <property type="gene ID" value="AUR62014116"/>
</dbReference>
<dbReference type="Pfam" id="PF13359">
    <property type="entry name" value="DDE_Tnp_4"/>
    <property type="match status" value="1"/>
</dbReference>
<reference evidence="9" key="1">
    <citation type="journal article" date="2017" name="Nature">
        <title>The genome of Chenopodium quinoa.</title>
        <authorList>
            <person name="Jarvis D.E."/>
            <person name="Ho Y.S."/>
            <person name="Lightfoot D.J."/>
            <person name="Schmoeckel S.M."/>
            <person name="Li B."/>
            <person name="Borm T.J.A."/>
            <person name="Ohyanagi H."/>
            <person name="Mineta K."/>
            <person name="Michell C.T."/>
            <person name="Saber N."/>
            <person name="Kharbatia N.M."/>
            <person name="Rupper R.R."/>
            <person name="Sharp A.R."/>
            <person name="Dally N."/>
            <person name="Boughton B.A."/>
            <person name="Woo Y.H."/>
            <person name="Gao G."/>
            <person name="Schijlen E.G.W.M."/>
            <person name="Guo X."/>
            <person name="Momin A.A."/>
            <person name="Negrao S."/>
            <person name="Al-Babili S."/>
            <person name="Gehring C."/>
            <person name="Roessner U."/>
            <person name="Jung C."/>
            <person name="Murphy K."/>
            <person name="Arold S.T."/>
            <person name="Gojobori T."/>
            <person name="van der Linden C.G."/>
            <person name="van Loo E.N."/>
            <person name="Jellen E.N."/>
            <person name="Maughan P.J."/>
            <person name="Tester M."/>
        </authorList>
    </citation>
    <scope>NUCLEOTIDE SEQUENCE [LARGE SCALE GENOMIC DNA]</scope>
    <source>
        <strain evidence="9">cv. PI 614886</strain>
    </source>
</reference>
<evidence type="ECO:0000256" key="1">
    <source>
        <dbReference type="ARBA" id="ARBA00001968"/>
    </source>
</evidence>
<protein>
    <recommendedName>
        <fullName evidence="8">DDE Tnp4 domain-containing protein</fullName>
    </recommendedName>
</protein>
<dbReference type="GO" id="GO:0005634">
    <property type="term" value="C:nucleus"/>
    <property type="evidence" value="ECO:0007669"/>
    <property type="project" value="UniProtKB-SubCell"/>
</dbReference>
<keyword evidence="7" id="KW-0539">Nucleus</keyword>
<evidence type="ECO:0000256" key="5">
    <source>
        <dbReference type="ARBA" id="ARBA00022723"/>
    </source>
</evidence>
<proteinExistence type="inferred from homology"/>
<dbReference type="Proteomes" id="UP000596660">
    <property type="component" value="Unplaced"/>
</dbReference>
<feature type="domain" description="DDE Tnp4" evidence="8">
    <location>
        <begin position="6"/>
        <end position="63"/>
    </location>
</feature>
<evidence type="ECO:0000259" key="8">
    <source>
        <dbReference type="Pfam" id="PF13359"/>
    </source>
</evidence>
<dbReference type="InterPro" id="IPR027806">
    <property type="entry name" value="HARBI1_dom"/>
</dbReference>
<evidence type="ECO:0000313" key="10">
    <source>
        <dbReference type="Proteomes" id="UP000596660"/>
    </source>
</evidence>
<dbReference type="PANTHER" id="PTHR22930:SF293">
    <property type="entry name" value="PROTEIN ALP1-LIKE"/>
    <property type="match status" value="1"/>
</dbReference>
<dbReference type="GO" id="GO:0004518">
    <property type="term" value="F:nuclease activity"/>
    <property type="evidence" value="ECO:0007669"/>
    <property type="project" value="UniProtKB-KW"/>
</dbReference>
<keyword evidence="5" id="KW-0479">Metal-binding</keyword>
<evidence type="ECO:0000256" key="3">
    <source>
        <dbReference type="ARBA" id="ARBA00006958"/>
    </source>
</evidence>
<comment type="subcellular location">
    <subcellularLocation>
        <location evidence="2">Nucleus</location>
    </subcellularLocation>
</comment>
<dbReference type="Gramene" id="AUR62014116-RA">
    <property type="protein sequence ID" value="AUR62014116-RA:cds"/>
    <property type="gene ID" value="AUR62014116"/>
</dbReference>
<keyword evidence="6" id="KW-0378">Hydrolase</keyword>
<organism evidence="9 10">
    <name type="scientific">Chenopodium quinoa</name>
    <name type="common">Quinoa</name>
    <dbReference type="NCBI Taxonomy" id="63459"/>
    <lineage>
        <taxon>Eukaryota</taxon>
        <taxon>Viridiplantae</taxon>
        <taxon>Streptophyta</taxon>
        <taxon>Embryophyta</taxon>
        <taxon>Tracheophyta</taxon>
        <taxon>Spermatophyta</taxon>
        <taxon>Magnoliopsida</taxon>
        <taxon>eudicotyledons</taxon>
        <taxon>Gunneridae</taxon>
        <taxon>Pentapetalae</taxon>
        <taxon>Caryophyllales</taxon>
        <taxon>Chenopodiaceae</taxon>
        <taxon>Chenopodioideae</taxon>
        <taxon>Atripliceae</taxon>
        <taxon>Chenopodium</taxon>
    </lineage>
</organism>
<dbReference type="GO" id="GO:0016787">
    <property type="term" value="F:hydrolase activity"/>
    <property type="evidence" value="ECO:0007669"/>
    <property type="project" value="UniProtKB-KW"/>
</dbReference>
<sequence>NCLGALDGTYINVNVPSQERPKYRTRKGTIAMNVLGVCAPNLQFIYVLPGWEGSAHDMRVLRNALSRPDDFRVPQETYVKDKATGDVSESFVDAIEDIDQEIDKQPLIAESDGEDIVNSTHSETYSSTSQSGERAMKIEDDHITPSKMEKVKAFTIRSSASDSTTQSGKRSIKAKEVKIKGKNKVNLKILCRDNDDLVAFLHDVSNNFGKIFGNINVNLGTMASAWSKAEEREQRMDEKVNKVLDEVMKLDGISPFKALEVATILMEEEHKLHIFYQAPFNMKKQYAIDLLTKKYHLVVCYYVRNLSEKMMANDNP</sequence>
<dbReference type="GO" id="GO:0046872">
    <property type="term" value="F:metal ion binding"/>
    <property type="evidence" value="ECO:0007669"/>
    <property type="project" value="UniProtKB-KW"/>
</dbReference>
<accession>A0A803LJG9</accession>